<dbReference type="InterPro" id="IPR000182">
    <property type="entry name" value="GNAT_dom"/>
</dbReference>
<proteinExistence type="inferred from homology"/>
<dbReference type="SUPFAM" id="SSF55729">
    <property type="entry name" value="Acyl-CoA N-acyltransferases (Nat)"/>
    <property type="match status" value="1"/>
</dbReference>
<dbReference type="Gene3D" id="3.40.630.30">
    <property type="match status" value="2"/>
</dbReference>
<evidence type="ECO:0000313" key="6">
    <source>
        <dbReference type="EMBL" id="MFD1828794.1"/>
    </source>
</evidence>
<evidence type="ECO:0000259" key="5">
    <source>
        <dbReference type="PROSITE" id="PS51186"/>
    </source>
</evidence>
<dbReference type="Pfam" id="PF17668">
    <property type="entry name" value="Acetyltransf_17"/>
    <property type="match status" value="1"/>
</dbReference>
<name>A0ABW4PDN3_9ACTN</name>
<evidence type="ECO:0000313" key="7">
    <source>
        <dbReference type="Proteomes" id="UP001597365"/>
    </source>
</evidence>
<comment type="caution">
    <text evidence="4">Lacks conserved residue(s) required for the propagation of feature annotation.</text>
</comment>
<dbReference type="InterPro" id="IPR036527">
    <property type="entry name" value="SCP2_sterol-bd_dom_sf"/>
</dbReference>
<dbReference type="SUPFAM" id="SSF55718">
    <property type="entry name" value="SCP-like"/>
    <property type="match status" value="1"/>
</dbReference>
<dbReference type="HAMAP" id="MF_01812">
    <property type="entry name" value="Eis"/>
    <property type="match status" value="1"/>
</dbReference>
<keyword evidence="3 4" id="KW-0012">Acyltransferase</keyword>
<dbReference type="PANTHER" id="PTHR37817">
    <property type="entry name" value="N-ACETYLTRANSFERASE EIS"/>
    <property type="match status" value="1"/>
</dbReference>
<dbReference type="InterPro" id="IPR016181">
    <property type="entry name" value="Acyl_CoA_acyltransferase"/>
</dbReference>
<evidence type="ECO:0000256" key="2">
    <source>
        <dbReference type="ARBA" id="ARBA00022679"/>
    </source>
</evidence>
<keyword evidence="2 4" id="KW-0808">Transferase</keyword>
<feature type="domain" description="N-acetyltransferase" evidence="5">
    <location>
        <begin position="6"/>
        <end position="158"/>
    </location>
</feature>
<dbReference type="InterPro" id="IPR022902">
    <property type="entry name" value="NAcTrfase_Eis"/>
</dbReference>
<dbReference type="PROSITE" id="PS51186">
    <property type="entry name" value="GNAT"/>
    <property type="match status" value="1"/>
</dbReference>
<feature type="binding site" evidence="4">
    <location>
        <begin position="95"/>
        <end position="100"/>
    </location>
    <ligand>
        <name>acetyl-CoA</name>
        <dbReference type="ChEBI" id="CHEBI:57288"/>
    </ligand>
</feature>
<accession>A0ABW4PDN3</accession>
<dbReference type="InterPro" id="IPR051554">
    <property type="entry name" value="Acetyltransferase_Eis"/>
</dbReference>
<comment type="caution">
    <text evidence="6">The sequence shown here is derived from an EMBL/GenBank/DDBJ whole genome shotgun (WGS) entry which is preliminary data.</text>
</comment>
<gene>
    <name evidence="6" type="ORF">ACFSJS_03820</name>
</gene>
<dbReference type="Gene3D" id="3.30.1050.10">
    <property type="entry name" value="SCP2 sterol-binding domain"/>
    <property type="match status" value="1"/>
</dbReference>
<protein>
    <submittedName>
        <fullName evidence="6">GNAT family N-acetyltransferase</fullName>
        <ecNumber evidence="6">2.3.1.-</ecNumber>
    </submittedName>
</protein>
<dbReference type="Proteomes" id="UP001597365">
    <property type="component" value="Unassembled WGS sequence"/>
</dbReference>
<feature type="active site" description="Proton donor" evidence="4">
    <location>
        <position position="128"/>
    </location>
</feature>
<dbReference type="GO" id="GO:0016746">
    <property type="term" value="F:acyltransferase activity"/>
    <property type="evidence" value="ECO:0007669"/>
    <property type="project" value="UniProtKB-KW"/>
</dbReference>
<dbReference type="InterPro" id="IPR041380">
    <property type="entry name" value="Acetyltransf_17"/>
</dbReference>
<dbReference type="Pfam" id="PF13527">
    <property type="entry name" value="Acetyltransf_9"/>
    <property type="match status" value="1"/>
</dbReference>
<feature type="binding site" evidence="4">
    <location>
        <begin position="87"/>
        <end position="89"/>
    </location>
    <ligand>
        <name>acetyl-CoA</name>
        <dbReference type="ChEBI" id="CHEBI:57288"/>
    </ligand>
</feature>
<dbReference type="InterPro" id="IPR025559">
    <property type="entry name" value="Eis_dom"/>
</dbReference>
<dbReference type="EC" id="2.3.1.-" evidence="6"/>
<dbReference type="RefSeq" id="WP_380896609.1">
    <property type="nucleotide sequence ID" value="NZ_JBHUFU010000001.1"/>
</dbReference>
<dbReference type="NCBIfam" id="NF002367">
    <property type="entry name" value="PRK01346.1-4"/>
    <property type="match status" value="1"/>
</dbReference>
<organism evidence="6 7">
    <name type="scientific">Streptomyces desertarenae</name>
    <dbReference type="NCBI Taxonomy" id="2666184"/>
    <lineage>
        <taxon>Bacteria</taxon>
        <taxon>Bacillati</taxon>
        <taxon>Actinomycetota</taxon>
        <taxon>Actinomycetes</taxon>
        <taxon>Kitasatosporales</taxon>
        <taxon>Streptomycetaceae</taxon>
        <taxon>Streptomyces</taxon>
    </lineage>
</organism>
<evidence type="ECO:0000256" key="1">
    <source>
        <dbReference type="ARBA" id="ARBA00009213"/>
    </source>
</evidence>
<dbReference type="EMBL" id="JBHUFU010000001">
    <property type="protein sequence ID" value="MFD1828794.1"/>
    <property type="molecule type" value="Genomic_DNA"/>
</dbReference>
<sequence>MASNAAGIRAVTEEEFPRWLEALRAGFLHSQEISEEEIRVRREAVVLERTLGAFEPDGRCTATFRTLPQRLTVPGGARVDSLAVTNVTVLPTHRRRGLLTRMMRRALAEGRERGDACSTLDAAQYPIYGRYGYGPAAWATEWTVDSARAGLDPRWSRPEEEGARIDLAGAEEFRALGAELHERVCALPDRQGMTDRTERWWRLRTGGIDWPGRDPARPFHALYRDAGGRVQGLLAYTADENWENNAPRVNARVRDLIAATAAAERALWHFLLSLDWVATVHSGPRAPDSLLPLLLPDPRAARTTSHTDFLWLRPLDVPALLAARTYPVPGSLVLELADPMGLSGGRFLLDASPDGAACTPTTRSADLSMGVGALGSLYLGDESASRLRELGLLEEERPGAAALADVLLRTARRPWAPDEF</sequence>
<dbReference type="Pfam" id="PF13530">
    <property type="entry name" value="SCP2_2"/>
    <property type="match status" value="1"/>
</dbReference>
<dbReference type="CDD" id="cd04301">
    <property type="entry name" value="NAT_SF"/>
    <property type="match status" value="1"/>
</dbReference>
<evidence type="ECO:0000256" key="3">
    <source>
        <dbReference type="ARBA" id="ARBA00023315"/>
    </source>
</evidence>
<comment type="subunit">
    <text evidence="4">Homohexamer; trimer of dimers.</text>
</comment>
<keyword evidence="7" id="KW-1185">Reference proteome</keyword>
<comment type="similarity">
    <text evidence="1 4">Belongs to the acetyltransferase Eis family.</text>
</comment>
<evidence type="ECO:0000256" key="4">
    <source>
        <dbReference type="HAMAP-Rule" id="MF_01812"/>
    </source>
</evidence>
<dbReference type="PANTHER" id="PTHR37817:SF1">
    <property type="entry name" value="N-ACETYLTRANSFERASE EIS"/>
    <property type="match status" value="1"/>
</dbReference>
<reference evidence="7" key="1">
    <citation type="journal article" date="2019" name="Int. J. Syst. Evol. Microbiol.">
        <title>The Global Catalogue of Microorganisms (GCM) 10K type strain sequencing project: providing services to taxonomists for standard genome sequencing and annotation.</title>
        <authorList>
            <consortium name="The Broad Institute Genomics Platform"/>
            <consortium name="The Broad Institute Genome Sequencing Center for Infectious Disease"/>
            <person name="Wu L."/>
            <person name="Ma J."/>
        </authorList>
    </citation>
    <scope>NUCLEOTIDE SEQUENCE [LARGE SCALE GENOMIC DNA]</scope>
    <source>
        <strain evidence="7">CGMCC 4.7455</strain>
    </source>
</reference>
<feature type="active site" description="Proton acceptor; via carboxylate" evidence="4">
    <location>
        <position position="420"/>
    </location>
</feature>